<dbReference type="KEGG" id="nmus:H7A79_1227"/>
<dbReference type="PANTHER" id="PTHR30093:SF47">
    <property type="entry name" value="TYPE IV PILUS NON-CORE MINOR PILIN PILE"/>
    <property type="match status" value="1"/>
</dbReference>
<dbReference type="InterPro" id="IPR025922">
    <property type="entry name" value="Pilin_PilX-like"/>
</dbReference>
<dbReference type="RefSeq" id="WP_135037160.1">
    <property type="nucleotide sequence ID" value="NZ_CP060414.2"/>
</dbReference>
<dbReference type="Pfam" id="PF07963">
    <property type="entry name" value="N_methyl"/>
    <property type="match status" value="1"/>
</dbReference>
<dbReference type="NCBIfam" id="TIGR02532">
    <property type="entry name" value="IV_pilin_GFxxxE"/>
    <property type="match status" value="1"/>
</dbReference>
<keyword evidence="2" id="KW-1133">Transmembrane helix</keyword>
<reference evidence="3" key="1">
    <citation type="submission" date="2024-06" db="EMBL/GenBank/DDBJ databases">
        <title>Complete Genome Sequence of mouse commensal type strain Neisseria musculi.</title>
        <authorList>
            <person name="Thapa E."/>
            <person name="Aluvathingal J."/>
            <person name="Nadendla S."/>
            <person name="Mehta A."/>
            <person name="Tettelin H."/>
            <person name="Weyand N.J."/>
        </authorList>
    </citation>
    <scope>NUCLEOTIDE SEQUENCE</scope>
    <source>
        <strain evidence="3">NW831</strain>
    </source>
</reference>
<dbReference type="Pfam" id="PF11530">
    <property type="entry name" value="Pilin_PilX"/>
    <property type="match status" value="1"/>
</dbReference>
<gene>
    <name evidence="3" type="ORF">H7A79_1227</name>
</gene>
<evidence type="ECO:0000256" key="2">
    <source>
        <dbReference type="SAM" id="Phobius"/>
    </source>
</evidence>
<evidence type="ECO:0000313" key="3">
    <source>
        <dbReference type="EMBL" id="QNT59270.1"/>
    </source>
</evidence>
<feature type="transmembrane region" description="Helical" evidence="2">
    <location>
        <begin position="12"/>
        <end position="33"/>
    </location>
</feature>
<proteinExistence type="predicted"/>
<name>A0A7H1MCA5_9NEIS</name>
<evidence type="ECO:0000256" key="1">
    <source>
        <dbReference type="ARBA" id="ARBA00011156"/>
    </source>
</evidence>
<keyword evidence="4" id="KW-1185">Reference proteome</keyword>
<dbReference type="InterPro" id="IPR038415">
    <property type="entry name" value="Pilin_PilX-like_sf"/>
</dbReference>
<dbReference type="InterPro" id="IPR012902">
    <property type="entry name" value="N_methyl_site"/>
</dbReference>
<organism evidence="3 4">
    <name type="scientific">Neisseria musculi</name>
    <dbReference type="NCBI Taxonomy" id="1815583"/>
    <lineage>
        <taxon>Bacteria</taxon>
        <taxon>Pseudomonadati</taxon>
        <taxon>Pseudomonadota</taxon>
        <taxon>Betaproteobacteria</taxon>
        <taxon>Neisseriales</taxon>
        <taxon>Neisseriaceae</taxon>
        <taxon>Neisseria</taxon>
    </lineage>
</organism>
<dbReference type="PROSITE" id="PS00409">
    <property type="entry name" value="PROKAR_NTER_METHYL"/>
    <property type="match status" value="1"/>
</dbReference>
<dbReference type="SUPFAM" id="SSF54523">
    <property type="entry name" value="Pili subunits"/>
    <property type="match status" value="1"/>
</dbReference>
<dbReference type="InterPro" id="IPR045584">
    <property type="entry name" value="Pilin-like"/>
</dbReference>
<accession>A0A7H1MCA5</accession>
<keyword evidence="2" id="KW-0812">Transmembrane</keyword>
<sequence>MKSKQKIQGFTLVELMVAVAIIGIIAGIAYPSYSRYIERGHLTDAQAELLDINNNIKTERVSTPGSLSSQTDLQKRASGLFRDPELEARYEITAVMPDQNSLRYNLVITPKANNGYTLALWMNSVGEAYRCQDAVSARAQNTTGKCEQIGNKK</sequence>
<dbReference type="AlphaFoldDB" id="A0A7H1MCA5"/>
<dbReference type="EMBL" id="CP060414">
    <property type="protein sequence ID" value="QNT59270.1"/>
    <property type="molecule type" value="Genomic_DNA"/>
</dbReference>
<evidence type="ECO:0000313" key="4">
    <source>
        <dbReference type="Proteomes" id="UP000516412"/>
    </source>
</evidence>
<dbReference type="PANTHER" id="PTHR30093">
    <property type="entry name" value="GENERAL SECRETION PATHWAY PROTEIN G"/>
    <property type="match status" value="1"/>
</dbReference>
<comment type="subunit">
    <text evidence="1">The pili are polar flexible filaments of about 5.4 nanometers diameter and 2.5 micrometers average length; they consist of only a single polypeptide chain arranged in a helical configuration of five subunits per turn in the assembled pilus.</text>
</comment>
<keyword evidence="2" id="KW-0472">Membrane</keyword>
<dbReference type="Gene3D" id="3.30.540.20">
    <property type="match status" value="1"/>
</dbReference>
<protein>
    <submittedName>
        <fullName evidence="3">Prepilin-type N-terminal cleavage/methylation domain protein</fullName>
    </submittedName>
</protein>
<dbReference type="Proteomes" id="UP000516412">
    <property type="component" value="Chromosome"/>
</dbReference>